<evidence type="ECO:0000256" key="1">
    <source>
        <dbReference type="SAM" id="SignalP"/>
    </source>
</evidence>
<accession>A0A2G1BVZ5</accession>
<organism evidence="3 4">
    <name type="scientific">Tenacibaculum discolor</name>
    <dbReference type="NCBI Taxonomy" id="361581"/>
    <lineage>
        <taxon>Bacteria</taxon>
        <taxon>Pseudomonadati</taxon>
        <taxon>Bacteroidota</taxon>
        <taxon>Flavobacteriia</taxon>
        <taxon>Flavobacteriales</taxon>
        <taxon>Flavobacteriaceae</taxon>
        <taxon>Tenacibaculum</taxon>
    </lineage>
</organism>
<dbReference type="AlphaFoldDB" id="A0A2G1BVZ5"/>
<evidence type="ECO:0000313" key="2">
    <source>
        <dbReference type="EMBL" id="MDP2540086.1"/>
    </source>
</evidence>
<comment type="caution">
    <text evidence="3">The sequence shown here is derived from an EMBL/GenBank/DDBJ whole genome shotgun (WGS) entry which is preliminary data.</text>
</comment>
<accession>A0A497Z899</accession>
<name>A0A2G1BVZ5_9FLAO</name>
<reference evidence="3" key="2">
    <citation type="submission" date="2017-10" db="EMBL/GenBank/DDBJ databases">
        <authorList>
            <person name="Enke T.N."/>
            <person name="Cordero O.X."/>
        </authorList>
    </citation>
    <scope>NUCLEOTIDE SEQUENCE</scope>
    <source>
        <strain evidence="3">4G03</strain>
    </source>
</reference>
<proteinExistence type="predicted"/>
<dbReference type="EMBL" id="JAUYVU010000001">
    <property type="protein sequence ID" value="MDP2540086.1"/>
    <property type="molecule type" value="Genomic_DNA"/>
</dbReference>
<reference evidence="3 4" key="1">
    <citation type="journal article" date="2016" name="Nat. Commun.">
        <title>Microbial interactions lead to rapid micro-scale successions on model marine particles.</title>
        <authorList>
            <person name="Datta M.S."/>
            <person name="Sliwerska E."/>
            <person name="Gore J."/>
            <person name="Polz M.F."/>
            <person name="Cordero O.X."/>
        </authorList>
    </citation>
    <scope>NUCLEOTIDE SEQUENCE [LARGE SCALE GENOMIC DNA]</scope>
    <source>
        <strain evidence="3 4">4G03</strain>
    </source>
</reference>
<dbReference type="Proteomes" id="UP000222163">
    <property type="component" value="Unassembled WGS sequence"/>
</dbReference>
<evidence type="ECO:0000313" key="4">
    <source>
        <dbReference type="Proteomes" id="UP000222163"/>
    </source>
</evidence>
<sequence length="163" mass="18223">MKQLVLVFFLLTTLIAKSQTNIISNSDFDNIKINNIALTEIKKTFGKQEKVESLLGATTSYEDNGFYYYFRFNGLKLDFSTSGRKPYIESLDVLSNEATFTIKGITVTIGDPITKLGEVALSTGRNGSKSILYAECDSCDVFINIAFDQATKKITKINYFDMS</sequence>
<feature type="signal peptide" evidence="1">
    <location>
        <begin position="1"/>
        <end position="18"/>
    </location>
</feature>
<dbReference type="EMBL" id="PDUU01000004">
    <property type="protein sequence ID" value="PHN98039.1"/>
    <property type="molecule type" value="Genomic_DNA"/>
</dbReference>
<reference evidence="2 5" key="3">
    <citation type="submission" date="2023-07" db="EMBL/GenBank/DDBJ databases">
        <title>Genome content predicts the carbon catabolic preferences of heterotrophic bacteria.</title>
        <authorList>
            <person name="Gralka M."/>
        </authorList>
    </citation>
    <scope>NUCLEOTIDE SEQUENCE [LARGE SCALE GENOMIC DNA]</scope>
    <source>
        <strain evidence="2 5">4G03</strain>
    </source>
</reference>
<keyword evidence="1" id="KW-0732">Signal</keyword>
<evidence type="ECO:0000313" key="3">
    <source>
        <dbReference type="EMBL" id="PHN98039.1"/>
    </source>
</evidence>
<keyword evidence="5" id="KW-1185">Reference proteome</keyword>
<evidence type="ECO:0000313" key="5">
    <source>
        <dbReference type="Proteomes" id="UP001242342"/>
    </source>
</evidence>
<gene>
    <name evidence="3" type="ORF">CSC81_06435</name>
    <name evidence="2" type="ORF">Q8W23_01220</name>
</gene>
<dbReference type="RefSeq" id="WP_099214945.1">
    <property type="nucleotide sequence ID" value="NZ_JAUYVU010000001.1"/>
</dbReference>
<dbReference type="Proteomes" id="UP001242342">
    <property type="component" value="Unassembled WGS sequence"/>
</dbReference>
<evidence type="ECO:0008006" key="6">
    <source>
        <dbReference type="Google" id="ProtNLM"/>
    </source>
</evidence>
<feature type="chain" id="PRO_5044573493" description="Lipoprotein SmpA/OmlA domain-containing protein" evidence="1">
    <location>
        <begin position="19"/>
        <end position="163"/>
    </location>
</feature>
<protein>
    <recommendedName>
        <fullName evidence="6">Lipoprotein SmpA/OmlA domain-containing protein</fullName>
    </recommendedName>
</protein>